<dbReference type="PANTHER" id="PTHR10867">
    <property type="entry name" value="NNMT/PNMT/TEMT FAMILY MEMBER"/>
    <property type="match status" value="1"/>
</dbReference>
<dbReference type="Pfam" id="PF01234">
    <property type="entry name" value="NNMT_PNMT_TEMT"/>
    <property type="match status" value="1"/>
</dbReference>
<evidence type="ECO:0000313" key="6">
    <source>
        <dbReference type="Proteomes" id="UP001295444"/>
    </source>
</evidence>
<dbReference type="SUPFAM" id="SSF53335">
    <property type="entry name" value="S-adenosyl-L-methionine-dependent methyltransferases"/>
    <property type="match status" value="1"/>
</dbReference>
<dbReference type="Proteomes" id="UP001295444">
    <property type="component" value="Chromosome 09"/>
</dbReference>
<keyword evidence="2" id="KW-0489">Methyltransferase</keyword>
<dbReference type="Gene3D" id="3.40.50.150">
    <property type="entry name" value="Vaccinia Virus protein VP39"/>
    <property type="match status" value="1"/>
</dbReference>
<dbReference type="InterPro" id="IPR029063">
    <property type="entry name" value="SAM-dependent_MTases_sf"/>
</dbReference>
<evidence type="ECO:0000313" key="5">
    <source>
        <dbReference type="EMBL" id="CAH2316841.1"/>
    </source>
</evidence>
<evidence type="ECO:0000256" key="4">
    <source>
        <dbReference type="ARBA" id="ARBA00022691"/>
    </source>
</evidence>
<dbReference type="EMBL" id="OW240920">
    <property type="protein sequence ID" value="CAH2316841.1"/>
    <property type="molecule type" value="Genomic_DNA"/>
</dbReference>
<evidence type="ECO:0000256" key="2">
    <source>
        <dbReference type="ARBA" id="ARBA00022603"/>
    </source>
</evidence>
<dbReference type="PROSITE" id="PS51681">
    <property type="entry name" value="SAM_MT_NNMT_PNMT_TEMT"/>
    <property type="match status" value="1"/>
</dbReference>
<proteinExistence type="inferred from homology"/>
<keyword evidence="4" id="KW-0949">S-adenosyl-L-methionine</keyword>
<organism evidence="5 6">
    <name type="scientific">Pelobates cultripes</name>
    <name type="common">Western spadefoot toad</name>
    <dbReference type="NCBI Taxonomy" id="61616"/>
    <lineage>
        <taxon>Eukaryota</taxon>
        <taxon>Metazoa</taxon>
        <taxon>Chordata</taxon>
        <taxon>Craniata</taxon>
        <taxon>Vertebrata</taxon>
        <taxon>Euteleostomi</taxon>
        <taxon>Amphibia</taxon>
        <taxon>Batrachia</taxon>
        <taxon>Anura</taxon>
        <taxon>Pelobatoidea</taxon>
        <taxon>Pelobatidae</taxon>
        <taxon>Pelobates</taxon>
    </lineage>
</organism>
<dbReference type="AlphaFoldDB" id="A0AAD1T3C5"/>
<gene>
    <name evidence="5" type="ORF">PECUL_23A031888</name>
</gene>
<protein>
    <submittedName>
        <fullName evidence="5">Nicotinamide N-methyltransferase-like</fullName>
    </submittedName>
</protein>
<comment type="similarity">
    <text evidence="1">Belongs to the class I-like SAM-binding methyltransferase superfamily. NNMT/PNMT/TEMT family.</text>
</comment>
<keyword evidence="6" id="KW-1185">Reference proteome</keyword>
<evidence type="ECO:0000256" key="3">
    <source>
        <dbReference type="ARBA" id="ARBA00022679"/>
    </source>
</evidence>
<sequence>MEGIDLKHYHDEECDHHLLVETYAGHDKTDSKEELMKMPQQKLFEVLSSGTVKGETLIDLTIAPAFGHLMVAADFFKEIFILDSSDSSLKETEKWLNKEPGAVDWSHAAHISCEIKGVRRDSCQEEHSSSISREHLKAEEEKVRRIVKRCLKWDPTNDNPLGSIVLPQADCAVSIYYFDGACKDHESYRNSFKKFLSLVKVGGHVILFALFNGTYYTIGDHRFSMLNYNEQFVKEVLQDNGFTTVICEVYESKLNTDLVDYKQTEYIVARMEREI</sequence>
<dbReference type="GO" id="GO:0008170">
    <property type="term" value="F:N-methyltransferase activity"/>
    <property type="evidence" value="ECO:0007669"/>
    <property type="project" value="TreeGrafter"/>
</dbReference>
<dbReference type="PANTHER" id="PTHR10867:SF45">
    <property type="entry name" value="LOC100127826 PROTEIN"/>
    <property type="match status" value="1"/>
</dbReference>
<dbReference type="GO" id="GO:0005829">
    <property type="term" value="C:cytosol"/>
    <property type="evidence" value="ECO:0007669"/>
    <property type="project" value="TreeGrafter"/>
</dbReference>
<evidence type="ECO:0000256" key="1">
    <source>
        <dbReference type="ARBA" id="ARBA00007996"/>
    </source>
</evidence>
<reference evidence="5" key="1">
    <citation type="submission" date="2022-03" db="EMBL/GenBank/DDBJ databases">
        <authorList>
            <person name="Alioto T."/>
            <person name="Alioto T."/>
            <person name="Gomez Garrido J."/>
        </authorList>
    </citation>
    <scope>NUCLEOTIDE SEQUENCE</scope>
</reference>
<name>A0AAD1T3C5_PELCU</name>
<keyword evidence="3" id="KW-0808">Transferase</keyword>
<dbReference type="InterPro" id="IPR000940">
    <property type="entry name" value="NNMT_TEMT_trans"/>
</dbReference>
<dbReference type="GO" id="GO:0032259">
    <property type="term" value="P:methylation"/>
    <property type="evidence" value="ECO:0007669"/>
    <property type="project" value="UniProtKB-KW"/>
</dbReference>
<accession>A0AAD1T3C5</accession>